<dbReference type="InterPro" id="IPR000917">
    <property type="entry name" value="Sulfatase_N"/>
</dbReference>
<dbReference type="EC" id="3.1.6.1" evidence="4"/>
<dbReference type="SUPFAM" id="SSF53649">
    <property type="entry name" value="Alkaline phosphatase-like"/>
    <property type="match status" value="1"/>
</dbReference>
<feature type="signal peptide" evidence="2">
    <location>
        <begin position="1"/>
        <end position="26"/>
    </location>
</feature>
<dbReference type="Gene3D" id="3.30.1120.10">
    <property type="match status" value="1"/>
</dbReference>
<dbReference type="PANTHER" id="PTHR42693">
    <property type="entry name" value="ARYLSULFATASE FAMILY MEMBER"/>
    <property type="match status" value="1"/>
</dbReference>
<accession>A0A517YFG7</accession>
<dbReference type="OrthoDB" id="9762324at2"/>
<proteinExistence type="inferred from homology"/>
<dbReference type="GO" id="GO:0004065">
    <property type="term" value="F:arylsulfatase activity"/>
    <property type="evidence" value="ECO:0007669"/>
    <property type="project" value="UniProtKB-EC"/>
</dbReference>
<keyword evidence="5" id="KW-1185">Reference proteome</keyword>
<dbReference type="AlphaFoldDB" id="A0A517YFG7"/>
<reference evidence="4 5" key="1">
    <citation type="submission" date="2019-02" db="EMBL/GenBank/DDBJ databases">
        <title>Deep-cultivation of Planctomycetes and their phenomic and genomic characterization uncovers novel biology.</title>
        <authorList>
            <person name="Wiegand S."/>
            <person name="Jogler M."/>
            <person name="Boedeker C."/>
            <person name="Pinto D."/>
            <person name="Vollmers J."/>
            <person name="Rivas-Marin E."/>
            <person name="Kohn T."/>
            <person name="Peeters S.H."/>
            <person name="Heuer A."/>
            <person name="Rast P."/>
            <person name="Oberbeckmann S."/>
            <person name="Bunk B."/>
            <person name="Jeske O."/>
            <person name="Meyerdierks A."/>
            <person name="Storesund J.E."/>
            <person name="Kallscheuer N."/>
            <person name="Luecker S."/>
            <person name="Lage O.M."/>
            <person name="Pohl T."/>
            <person name="Merkel B.J."/>
            <person name="Hornburger P."/>
            <person name="Mueller R.-W."/>
            <person name="Bruemmer F."/>
            <person name="Labrenz M."/>
            <person name="Spormann A.M."/>
            <person name="Op den Camp H."/>
            <person name="Overmann J."/>
            <person name="Amann R."/>
            <person name="Jetten M.S.M."/>
            <person name="Mascher T."/>
            <person name="Medema M.H."/>
            <person name="Devos D.P."/>
            <person name="Kaster A.-K."/>
            <person name="Ovreas L."/>
            <person name="Rohde M."/>
            <person name="Galperin M.Y."/>
            <person name="Jogler C."/>
        </authorList>
    </citation>
    <scope>NUCLEOTIDE SEQUENCE [LARGE SCALE GENOMIC DNA]</scope>
    <source>
        <strain evidence="4 5">ETA_A8</strain>
    </source>
</reference>
<dbReference type="Gene3D" id="3.40.720.10">
    <property type="entry name" value="Alkaline Phosphatase, subunit A"/>
    <property type="match status" value="1"/>
</dbReference>
<dbReference type="InterPro" id="IPR017850">
    <property type="entry name" value="Alkaline_phosphatase_core_sf"/>
</dbReference>
<dbReference type="Proteomes" id="UP000315017">
    <property type="component" value="Chromosome"/>
</dbReference>
<protein>
    <submittedName>
        <fullName evidence="4">Arylsulfatase</fullName>
        <ecNumber evidence="4">3.1.6.1</ecNumber>
    </submittedName>
</protein>
<sequence length="793" mass="88127" precursor="true">MESRTRSVTGWVIAVCVGCFTLPAMAQEESESFKKYGQEFKGKIGRTYEESQEWYPEASKPKPGTPNVLTIYLDDVGFAQYGCFGGLINTPNIDSLAADGLRYNNFHTPALCSPSRAALMAARNTHKIGLGSHALTAMGFPGYNGTPPESAKSIAKHFQHAGFETFALGKWDHTPLPEASGSGPFHHWASGEGFDHFYGFMAADADDYRTLLWNDHRPSETWMNKPGYHLTTDLADRAIENITSHVSIAPDRPFFVFWAPSAMHSPHQVEKKYIDMYKGKFDMGWDKAREQIFAKQMAMKILPAGTKLSTGIPEIPKWASLSDTQKKLYARQMEVFAGQMTQTDEQIGRLIATLKRTGQYDNTLLMLTADNGCSGEGGLNGLYNESLVLNGMQASLEKNMKHYEEWGGPDTYPHYHAGWAMAGNTPFKYCKQIVHNGGIADSLIITWPKGIKGKGEIRSQYSYVTDLMVTALEVTGTKFREEVDGVKQMPVDGISLAYSFNKADAPSARTEQYYEQLGSRAMYKDGWKAVTIHGNRMPWITAGTFPFEKDVWELYNLNEDFAETNNLAAKNPEKLEELKKLWDEQAWKNNVYPLYDDAAARVAKQFSRAFGDRKSFTYYAPGAERIAEAVSAPIKNKSHTIETTLDLKGDEEGVIVACGGVNGGYTLFIADHKLHYGYNHFNAERYEVVSPVLPKGKVDLKFNFIKTGTLKGTVELYVNGKKVAEGVLDKTVPGSFSLSETFDVGVDNGTPVSKNYKQKDHFRFTGEIDKVVITLVPDAANKAKEPATPGAKD</sequence>
<dbReference type="Pfam" id="PF00884">
    <property type="entry name" value="Sulfatase"/>
    <property type="match status" value="1"/>
</dbReference>
<dbReference type="RefSeq" id="WP_145092130.1">
    <property type="nucleotide sequence ID" value="NZ_CP036274.1"/>
</dbReference>
<name>A0A517YFG7_9BACT</name>
<dbReference type="Gene3D" id="2.60.120.200">
    <property type="match status" value="1"/>
</dbReference>
<organism evidence="4 5">
    <name type="scientific">Anatilimnocola aggregata</name>
    <dbReference type="NCBI Taxonomy" id="2528021"/>
    <lineage>
        <taxon>Bacteria</taxon>
        <taxon>Pseudomonadati</taxon>
        <taxon>Planctomycetota</taxon>
        <taxon>Planctomycetia</taxon>
        <taxon>Pirellulales</taxon>
        <taxon>Pirellulaceae</taxon>
        <taxon>Anatilimnocola</taxon>
    </lineage>
</organism>
<comment type="similarity">
    <text evidence="1">Belongs to the sulfatase family.</text>
</comment>
<feature type="domain" description="Sulfatase N-terminal" evidence="3">
    <location>
        <begin position="66"/>
        <end position="476"/>
    </location>
</feature>
<gene>
    <name evidence="4" type="primary">atsA_37</name>
    <name evidence="4" type="ORF">ETAA8_40800</name>
</gene>
<dbReference type="KEGG" id="aagg:ETAA8_40800"/>
<evidence type="ECO:0000256" key="2">
    <source>
        <dbReference type="SAM" id="SignalP"/>
    </source>
</evidence>
<keyword evidence="2" id="KW-0732">Signal</keyword>
<keyword evidence="4" id="KW-0378">Hydrolase</keyword>
<evidence type="ECO:0000259" key="3">
    <source>
        <dbReference type="Pfam" id="PF00884"/>
    </source>
</evidence>
<evidence type="ECO:0000256" key="1">
    <source>
        <dbReference type="ARBA" id="ARBA00008779"/>
    </source>
</evidence>
<dbReference type="EMBL" id="CP036274">
    <property type="protein sequence ID" value="QDU28974.1"/>
    <property type="molecule type" value="Genomic_DNA"/>
</dbReference>
<evidence type="ECO:0000313" key="4">
    <source>
        <dbReference type="EMBL" id="QDU28974.1"/>
    </source>
</evidence>
<feature type="chain" id="PRO_5022023629" evidence="2">
    <location>
        <begin position="27"/>
        <end position="793"/>
    </location>
</feature>
<dbReference type="CDD" id="cd16025">
    <property type="entry name" value="PAS_like"/>
    <property type="match status" value="1"/>
</dbReference>
<evidence type="ECO:0000313" key="5">
    <source>
        <dbReference type="Proteomes" id="UP000315017"/>
    </source>
</evidence>
<dbReference type="PANTHER" id="PTHR42693:SF43">
    <property type="entry name" value="BLL2667 PROTEIN"/>
    <property type="match status" value="1"/>
</dbReference>
<dbReference type="InterPro" id="IPR050738">
    <property type="entry name" value="Sulfatase"/>
</dbReference>